<gene>
    <name evidence="3" type="ORF">IM787_18980</name>
</gene>
<reference evidence="3 4" key="1">
    <citation type="submission" date="2020-10" db="EMBL/GenBank/DDBJ databases">
        <title>Ramlibacter sp. HM2 16S ribosomal RNA gene Genome sequencing and assembly.</title>
        <authorList>
            <person name="Kang M."/>
        </authorList>
    </citation>
    <scope>NUCLEOTIDE SEQUENCE [LARGE SCALE GENOMIC DNA]</scope>
    <source>
        <strain evidence="3 4">HM2</strain>
    </source>
</reference>
<name>A0ABR9S7Y4_9BURK</name>
<keyword evidence="2" id="KW-0732">Signal</keyword>
<evidence type="ECO:0000313" key="4">
    <source>
        <dbReference type="Proteomes" id="UP000806285"/>
    </source>
</evidence>
<feature type="signal peptide" evidence="2">
    <location>
        <begin position="1"/>
        <end position="19"/>
    </location>
</feature>
<dbReference type="RefSeq" id="WP_193678267.1">
    <property type="nucleotide sequence ID" value="NZ_JADDIV010000005.1"/>
</dbReference>
<feature type="chain" id="PRO_5045682762" description="DUF1090 domain-containing protein" evidence="2">
    <location>
        <begin position="20"/>
        <end position="159"/>
    </location>
</feature>
<keyword evidence="4" id="KW-1185">Reference proteome</keyword>
<sequence>MKWKLIGMAALLGLSGAGAAVAEVKAGMGKAAYETALKRIEAQRKADDRACKRAKGHAKELCEAQAEGRDKAEKAKLEARYKPSPEAVQEAKFAVAEANYEVEMVKCEALKGRAEDRCEDRAKAAREAAERQARVEKVDSTGGIFGKGEDGKPAKAGKS</sequence>
<evidence type="ECO:0008006" key="5">
    <source>
        <dbReference type="Google" id="ProtNLM"/>
    </source>
</evidence>
<evidence type="ECO:0000256" key="2">
    <source>
        <dbReference type="SAM" id="SignalP"/>
    </source>
</evidence>
<dbReference type="EMBL" id="JADDIV010000005">
    <property type="protein sequence ID" value="MBE7369655.1"/>
    <property type="molecule type" value="Genomic_DNA"/>
</dbReference>
<accession>A0ABR9S7Y4</accession>
<proteinExistence type="predicted"/>
<evidence type="ECO:0000313" key="3">
    <source>
        <dbReference type="EMBL" id="MBE7369655.1"/>
    </source>
</evidence>
<feature type="compositionally biased region" description="Basic and acidic residues" evidence="1">
    <location>
        <begin position="128"/>
        <end position="139"/>
    </location>
</feature>
<protein>
    <recommendedName>
        <fullName evidence="5">DUF1090 domain-containing protein</fullName>
    </recommendedName>
</protein>
<evidence type="ECO:0000256" key="1">
    <source>
        <dbReference type="SAM" id="MobiDB-lite"/>
    </source>
</evidence>
<dbReference type="Proteomes" id="UP000806285">
    <property type="component" value="Unassembled WGS sequence"/>
</dbReference>
<feature type="region of interest" description="Disordered" evidence="1">
    <location>
        <begin position="128"/>
        <end position="159"/>
    </location>
</feature>
<organism evidence="3 4">
    <name type="scientific">Ramlibacter pallidus</name>
    <dbReference type="NCBI Taxonomy" id="2780087"/>
    <lineage>
        <taxon>Bacteria</taxon>
        <taxon>Pseudomonadati</taxon>
        <taxon>Pseudomonadota</taxon>
        <taxon>Betaproteobacteria</taxon>
        <taxon>Burkholderiales</taxon>
        <taxon>Comamonadaceae</taxon>
        <taxon>Ramlibacter</taxon>
    </lineage>
</organism>
<comment type="caution">
    <text evidence="3">The sequence shown here is derived from an EMBL/GenBank/DDBJ whole genome shotgun (WGS) entry which is preliminary data.</text>
</comment>